<sequence>MTTTQDPPPTGTTTGHGGPGPGRARPAAVGQEIPRHYRLDHTTEAFALHIFDQQLT</sequence>
<feature type="non-terminal residue" evidence="2">
    <location>
        <position position="56"/>
    </location>
</feature>
<protein>
    <submittedName>
        <fullName evidence="2">Uncharacterized protein</fullName>
    </submittedName>
</protein>
<reference evidence="2 3" key="1">
    <citation type="submission" date="2018-03" db="EMBL/GenBank/DDBJ databases">
        <title>Genomic Encyclopedia of Archaeal and Bacterial Type Strains, Phase II (KMG-II): from individual species to whole genera.</title>
        <authorList>
            <person name="Goeker M."/>
        </authorList>
    </citation>
    <scope>NUCLEOTIDE SEQUENCE [LARGE SCALE GENOMIC DNA]</scope>
    <source>
        <strain evidence="2 3">DSM 100065</strain>
    </source>
</reference>
<comment type="caution">
    <text evidence="2">The sequence shown here is derived from an EMBL/GenBank/DDBJ whole genome shotgun (WGS) entry which is preliminary data.</text>
</comment>
<evidence type="ECO:0000256" key="1">
    <source>
        <dbReference type="SAM" id="MobiDB-lite"/>
    </source>
</evidence>
<proteinExistence type="predicted"/>
<evidence type="ECO:0000313" key="3">
    <source>
        <dbReference type="Proteomes" id="UP000237752"/>
    </source>
</evidence>
<keyword evidence="3" id="KW-1185">Reference proteome</keyword>
<feature type="region of interest" description="Disordered" evidence="1">
    <location>
        <begin position="1"/>
        <end position="28"/>
    </location>
</feature>
<dbReference type="EMBL" id="PVUE01000002">
    <property type="protein sequence ID" value="PRZ43317.1"/>
    <property type="molecule type" value="Genomic_DNA"/>
</dbReference>
<evidence type="ECO:0000313" key="2">
    <source>
        <dbReference type="EMBL" id="PRZ43317.1"/>
    </source>
</evidence>
<organism evidence="2 3">
    <name type="scientific">Antricoccus suffuscus</name>
    <dbReference type="NCBI Taxonomy" id="1629062"/>
    <lineage>
        <taxon>Bacteria</taxon>
        <taxon>Bacillati</taxon>
        <taxon>Actinomycetota</taxon>
        <taxon>Actinomycetes</taxon>
        <taxon>Geodermatophilales</taxon>
        <taxon>Antricoccaceae</taxon>
        <taxon>Antricoccus</taxon>
    </lineage>
</organism>
<dbReference type="Proteomes" id="UP000237752">
    <property type="component" value="Unassembled WGS sequence"/>
</dbReference>
<name>A0A2T1A468_9ACTN</name>
<accession>A0A2T1A468</accession>
<dbReference type="AlphaFoldDB" id="A0A2T1A468"/>
<gene>
    <name evidence="2" type="ORF">CLV47_1021</name>
</gene>
<feature type="compositionally biased region" description="Pro residues" evidence="1">
    <location>
        <begin position="1"/>
        <end position="10"/>
    </location>
</feature>